<dbReference type="AlphaFoldDB" id="A0A4U5N5G3"/>
<dbReference type="EMBL" id="AZBU02000005">
    <property type="protein sequence ID" value="TKR77473.1"/>
    <property type="molecule type" value="Genomic_DNA"/>
</dbReference>
<evidence type="ECO:0000256" key="2">
    <source>
        <dbReference type="SAM" id="MobiDB-lite"/>
    </source>
</evidence>
<keyword evidence="4" id="KW-1185">Reference proteome</keyword>
<gene>
    <name evidence="3" type="ORF">L596_018443</name>
</gene>
<comment type="caution">
    <text evidence="3">The sequence shown here is derived from an EMBL/GenBank/DDBJ whole genome shotgun (WGS) entry which is preliminary data.</text>
</comment>
<dbReference type="PANTHER" id="PTHR15131">
    <property type="entry name" value="SMALL NUCLEAR RNA ACTIVATING COMPLEX, POLYPEPTIDE 1"/>
    <property type="match status" value="1"/>
</dbReference>
<evidence type="ECO:0000313" key="3">
    <source>
        <dbReference type="EMBL" id="TKR77473.1"/>
    </source>
</evidence>
<sequence>MQKFGKGVHEGFYKPIQAGAATDIQNLFHAYKQLNTCSFEPFASLYSQKEFTSIYLGHCYPEELVEFSERLLQIAMSYIYPPHYQEAPKPYVVNGVEELQPKRENSFEAQIFGIYLTYSLFNFQPNKHVCLIRVTPNQFRFLKEAVSVFVDNEYLDASFCLFRLFDANAFQIYAFEKEYEMLSRSTHVYKDDVQISKAPMKTLTHLTSLMNDSCIMQLQKIHTEYTRMKDNLQLTGSMLVGPSGPMEELQRIEKQARANCDEVDRPPKTAYQSRKATRERAQKGVKRDASEQPETSRKRRQTMKDDPVIQHLYDNEGSLRNTNKILDSILTQEAANLKPNANEAGTTRAKTTPVKVKATKKDKGKAASDAKDVLLSPRKRLFSGVHDDLMEGMESFNDEAELMEAETDQLLASLKG</sequence>
<feature type="compositionally biased region" description="Basic and acidic residues" evidence="2">
    <location>
        <begin position="256"/>
        <end position="267"/>
    </location>
</feature>
<name>A0A4U5N5G3_STECR</name>
<feature type="coiled-coil region" evidence="1">
    <location>
        <begin position="386"/>
        <end position="413"/>
    </location>
</feature>
<proteinExistence type="predicted"/>
<reference evidence="3 4" key="2">
    <citation type="journal article" date="2019" name="G3 (Bethesda)">
        <title>Hybrid Assembly of the Genome of the Entomopathogenic Nematode Steinernema carpocapsae Identifies the X-Chromosome.</title>
        <authorList>
            <person name="Serra L."/>
            <person name="Macchietto M."/>
            <person name="Macias-Munoz A."/>
            <person name="McGill C.J."/>
            <person name="Rodriguez I.M."/>
            <person name="Rodriguez B."/>
            <person name="Murad R."/>
            <person name="Mortazavi A."/>
        </authorList>
    </citation>
    <scope>NUCLEOTIDE SEQUENCE [LARGE SCALE GENOMIC DNA]</scope>
    <source>
        <strain evidence="3 4">ALL</strain>
    </source>
</reference>
<evidence type="ECO:0000313" key="4">
    <source>
        <dbReference type="Proteomes" id="UP000298663"/>
    </source>
</evidence>
<keyword evidence="1" id="KW-0175">Coiled coil</keyword>
<dbReference type="GO" id="GO:0042795">
    <property type="term" value="P:snRNA transcription by RNA polymerase II"/>
    <property type="evidence" value="ECO:0007669"/>
    <property type="project" value="TreeGrafter"/>
</dbReference>
<dbReference type="OrthoDB" id="20127at2759"/>
<feature type="compositionally biased region" description="Basic and acidic residues" evidence="2">
    <location>
        <begin position="276"/>
        <end position="308"/>
    </location>
</feature>
<feature type="region of interest" description="Disordered" evidence="2">
    <location>
        <begin position="256"/>
        <end position="308"/>
    </location>
</feature>
<dbReference type="Pfam" id="PF09808">
    <property type="entry name" value="SNAPC1"/>
    <property type="match status" value="1"/>
</dbReference>
<dbReference type="GO" id="GO:0042796">
    <property type="term" value="P:snRNA transcription by RNA polymerase III"/>
    <property type="evidence" value="ECO:0007669"/>
    <property type="project" value="TreeGrafter"/>
</dbReference>
<reference evidence="3 4" key="1">
    <citation type="journal article" date="2015" name="Genome Biol.">
        <title>Comparative genomics of Steinernema reveals deeply conserved gene regulatory networks.</title>
        <authorList>
            <person name="Dillman A.R."/>
            <person name="Macchietto M."/>
            <person name="Porter C.F."/>
            <person name="Rogers A."/>
            <person name="Williams B."/>
            <person name="Antoshechkin I."/>
            <person name="Lee M.M."/>
            <person name="Goodwin Z."/>
            <person name="Lu X."/>
            <person name="Lewis E.E."/>
            <person name="Goodrich-Blair H."/>
            <person name="Stock S.P."/>
            <person name="Adams B.J."/>
            <person name="Sternberg P.W."/>
            <person name="Mortazavi A."/>
        </authorList>
    </citation>
    <scope>NUCLEOTIDE SEQUENCE [LARGE SCALE GENOMIC DNA]</scope>
    <source>
        <strain evidence="3 4">ALL</strain>
    </source>
</reference>
<protein>
    <submittedName>
        <fullName evidence="3">Uncharacterized protein</fullName>
    </submittedName>
</protein>
<dbReference type="InterPro" id="IPR019188">
    <property type="entry name" value="SNAPC1"/>
</dbReference>
<dbReference type="STRING" id="34508.A0A4U5N5G3"/>
<dbReference type="PANTHER" id="PTHR15131:SF3">
    <property type="entry name" value="SNRNA-ACTIVATING PROTEIN COMPLEX SUBUNIT 1"/>
    <property type="match status" value="1"/>
</dbReference>
<dbReference type="GO" id="GO:0019185">
    <property type="term" value="C:snRNA-activating protein complex"/>
    <property type="evidence" value="ECO:0007669"/>
    <property type="project" value="TreeGrafter"/>
</dbReference>
<organism evidence="3 4">
    <name type="scientific">Steinernema carpocapsae</name>
    <name type="common">Entomopathogenic nematode</name>
    <dbReference type="NCBI Taxonomy" id="34508"/>
    <lineage>
        <taxon>Eukaryota</taxon>
        <taxon>Metazoa</taxon>
        <taxon>Ecdysozoa</taxon>
        <taxon>Nematoda</taxon>
        <taxon>Chromadorea</taxon>
        <taxon>Rhabditida</taxon>
        <taxon>Tylenchina</taxon>
        <taxon>Panagrolaimomorpha</taxon>
        <taxon>Strongyloidoidea</taxon>
        <taxon>Steinernematidae</taxon>
        <taxon>Steinernema</taxon>
    </lineage>
</organism>
<dbReference type="Proteomes" id="UP000298663">
    <property type="component" value="Unassembled WGS sequence"/>
</dbReference>
<accession>A0A4U5N5G3</accession>
<evidence type="ECO:0000256" key="1">
    <source>
        <dbReference type="SAM" id="Coils"/>
    </source>
</evidence>
<dbReference type="GO" id="GO:0043565">
    <property type="term" value="F:sequence-specific DNA binding"/>
    <property type="evidence" value="ECO:0007669"/>
    <property type="project" value="TreeGrafter"/>
</dbReference>